<comment type="caution">
    <text evidence="2">The sequence shown here is derived from an EMBL/GenBank/DDBJ whole genome shotgun (WGS) entry which is preliminary data.</text>
</comment>
<evidence type="ECO:0000256" key="1">
    <source>
        <dbReference type="SAM" id="SignalP"/>
    </source>
</evidence>
<dbReference type="PANTHER" id="PTHR37389:SF41">
    <property type="entry name" value="GLYCINE-RICH PROTEIN 3 SHORT ISOFORM-LIKE"/>
    <property type="match status" value="1"/>
</dbReference>
<reference evidence="2 3" key="1">
    <citation type="journal article" date="2017" name="Genome Biol.">
        <title>New reference genome sequences of hot pepper reveal the massive evolution of plant disease-resistance genes by retroduplication.</title>
        <authorList>
            <person name="Kim S."/>
            <person name="Park J."/>
            <person name="Yeom S.I."/>
            <person name="Kim Y.M."/>
            <person name="Seo E."/>
            <person name="Kim K.T."/>
            <person name="Kim M.S."/>
            <person name="Lee J.M."/>
            <person name="Cheong K."/>
            <person name="Shin H.S."/>
            <person name="Kim S.B."/>
            <person name="Han K."/>
            <person name="Lee J."/>
            <person name="Park M."/>
            <person name="Lee H.A."/>
            <person name="Lee H.Y."/>
            <person name="Lee Y."/>
            <person name="Oh S."/>
            <person name="Lee J.H."/>
            <person name="Choi E."/>
            <person name="Choi E."/>
            <person name="Lee S.E."/>
            <person name="Jeon J."/>
            <person name="Kim H."/>
            <person name="Choi G."/>
            <person name="Song H."/>
            <person name="Lee J."/>
            <person name="Lee S.C."/>
            <person name="Kwon J.K."/>
            <person name="Lee H.Y."/>
            <person name="Koo N."/>
            <person name="Hong Y."/>
            <person name="Kim R.W."/>
            <person name="Kang W.H."/>
            <person name="Huh J.H."/>
            <person name="Kang B.C."/>
            <person name="Yang T.J."/>
            <person name="Lee Y.H."/>
            <person name="Bennetzen J.L."/>
            <person name="Choi D."/>
        </authorList>
    </citation>
    <scope>NUCLEOTIDE SEQUENCE [LARGE SCALE GENOMIC DNA]</scope>
    <source>
        <strain evidence="3">cv. PBC81</strain>
    </source>
</reference>
<dbReference type="EMBL" id="MLFT02000009">
    <property type="protein sequence ID" value="PHT39429.1"/>
    <property type="molecule type" value="Genomic_DNA"/>
</dbReference>
<name>A0A2G2W2L3_CAPBA</name>
<dbReference type="OrthoDB" id="1305843at2759"/>
<dbReference type="AlphaFoldDB" id="A0A2G2W2L3"/>
<dbReference type="Proteomes" id="UP000224567">
    <property type="component" value="Unassembled WGS sequence"/>
</dbReference>
<evidence type="ECO:0008006" key="4">
    <source>
        <dbReference type="Google" id="ProtNLM"/>
    </source>
</evidence>
<protein>
    <recommendedName>
        <fullName evidence="4">Glycine-rich cell wall structural protein</fullName>
    </recommendedName>
</protein>
<dbReference type="Pfam" id="PF07172">
    <property type="entry name" value="GRP"/>
    <property type="match status" value="1"/>
</dbReference>
<dbReference type="InterPro" id="IPR010800">
    <property type="entry name" value="GRP"/>
</dbReference>
<proteinExistence type="predicted"/>
<dbReference type="STRING" id="33114.A0A2G2W2L3"/>
<keyword evidence="3" id="KW-1185">Reference proteome</keyword>
<evidence type="ECO:0000313" key="2">
    <source>
        <dbReference type="EMBL" id="PHT39429.1"/>
    </source>
</evidence>
<reference evidence="3" key="2">
    <citation type="journal article" date="2017" name="J. Anim. Genet.">
        <title>Multiple reference genome sequences of hot pepper reveal the massive evolution of plant disease resistance genes by retroduplication.</title>
        <authorList>
            <person name="Kim S."/>
            <person name="Park J."/>
            <person name="Yeom S.-I."/>
            <person name="Kim Y.-M."/>
            <person name="Seo E."/>
            <person name="Kim K.-T."/>
            <person name="Kim M.-S."/>
            <person name="Lee J.M."/>
            <person name="Cheong K."/>
            <person name="Shin H.-S."/>
            <person name="Kim S.-B."/>
            <person name="Han K."/>
            <person name="Lee J."/>
            <person name="Park M."/>
            <person name="Lee H.-A."/>
            <person name="Lee H.-Y."/>
            <person name="Lee Y."/>
            <person name="Oh S."/>
            <person name="Lee J.H."/>
            <person name="Choi E."/>
            <person name="Choi E."/>
            <person name="Lee S.E."/>
            <person name="Jeon J."/>
            <person name="Kim H."/>
            <person name="Choi G."/>
            <person name="Song H."/>
            <person name="Lee J."/>
            <person name="Lee S.-C."/>
            <person name="Kwon J.-K."/>
            <person name="Lee H.-Y."/>
            <person name="Koo N."/>
            <person name="Hong Y."/>
            <person name="Kim R.W."/>
            <person name="Kang W.-H."/>
            <person name="Huh J.H."/>
            <person name="Kang B.-C."/>
            <person name="Yang T.-J."/>
            <person name="Lee Y.-H."/>
            <person name="Bennetzen J.L."/>
            <person name="Choi D."/>
        </authorList>
    </citation>
    <scope>NUCLEOTIDE SEQUENCE [LARGE SCALE GENOMIC DNA]</scope>
    <source>
        <strain evidence="3">cv. PBC81</strain>
    </source>
</reference>
<organism evidence="2 3">
    <name type="scientific">Capsicum baccatum</name>
    <name type="common">Peruvian pepper</name>
    <dbReference type="NCBI Taxonomy" id="33114"/>
    <lineage>
        <taxon>Eukaryota</taxon>
        <taxon>Viridiplantae</taxon>
        <taxon>Streptophyta</taxon>
        <taxon>Embryophyta</taxon>
        <taxon>Tracheophyta</taxon>
        <taxon>Spermatophyta</taxon>
        <taxon>Magnoliopsida</taxon>
        <taxon>eudicotyledons</taxon>
        <taxon>Gunneridae</taxon>
        <taxon>Pentapetalae</taxon>
        <taxon>asterids</taxon>
        <taxon>lamiids</taxon>
        <taxon>Solanales</taxon>
        <taxon>Solanaceae</taxon>
        <taxon>Solanoideae</taxon>
        <taxon>Capsiceae</taxon>
        <taxon>Capsicum</taxon>
    </lineage>
</organism>
<keyword evidence="1" id="KW-0732">Signal</keyword>
<evidence type="ECO:0000313" key="3">
    <source>
        <dbReference type="Proteomes" id="UP000224567"/>
    </source>
</evidence>
<gene>
    <name evidence="2" type="ORF">CQW23_23002</name>
</gene>
<feature type="chain" id="PRO_5013941837" description="Glycine-rich cell wall structural protein" evidence="1">
    <location>
        <begin position="26"/>
        <end position="184"/>
    </location>
</feature>
<dbReference type="PANTHER" id="PTHR37389">
    <property type="entry name" value="NODULIN-24"/>
    <property type="match status" value="1"/>
</dbReference>
<sequence length="184" mass="18904">MGLKAFIILSFVLAIFVILKSDVAARELAESSTNTVEMTKTFEKANEVNDAKYPGGGYPRGGYGGYPGGYPGRWYGGGYPGGEYCRYGCCRGNYYAKASSDTPIDTPKFLGGVVPGFGGFPRPGYPGGWFGGPGGGYGGFGGYPGGGFGGPGGGYGYPGSGGRGYYGGYPFRGGYGGFYPGGRN</sequence>
<accession>A0A2G2W2L3</accession>
<feature type="signal peptide" evidence="1">
    <location>
        <begin position="1"/>
        <end position="25"/>
    </location>
</feature>